<dbReference type="Pfam" id="PF09783">
    <property type="entry name" value="Vac_ImportDeg"/>
    <property type="match status" value="1"/>
</dbReference>
<evidence type="ECO:0000313" key="5">
    <source>
        <dbReference type="Proteomes" id="UP000301737"/>
    </source>
</evidence>
<keyword evidence="3" id="KW-1133">Transmembrane helix</keyword>
<organism evidence="4 5">
    <name type="scientific">Zygosaccharomyces mellis</name>
    <dbReference type="NCBI Taxonomy" id="42258"/>
    <lineage>
        <taxon>Eukaryota</taxon>
        <taxon>Fungi</taxon>
        <taxon>Dikarya</taxon>
        <taxon>Ascomycota</taxon>
        <taxon>Saccharomycotina</taxon>
        <taxon>Saccharomycetes</taxon>
        <taxon>Saccharomycetales</taxon>
        <taxon>Saccharomycetaceae</taxon>
        <taxon>Zygosaccharomyces</taxon>
    </lineage>
</organism>
<feature type="transmembrane region" description="Helical" evidence="3">
    <location>
        <begin position="391"/>
        <end position="409"/>
    </location>
</feature>
<dbReference type="Proteomes" id="UP000301737">
    <property type="component" value="Unassembled WGS sequence"/>
</dbReference>
<evidence type="ECO:0000313" key="4">
    <source>
        <dbReference type="EMBL" id="GCE99140.1"/>
    </source>
</evidence>
<protein>
    <submittedName>
        <fullName evidence="4">Uncharacterized protein</fullName>
    </submittedName>
</protein>
<dbReference type="AlphaFoldDB" id="A0A4C2E4N2"/>
<name>A0A4C2E4N2_9SACH</name>
<evidence type="ECO:0000256" key="1">
    <source>
        <dbReference type="ARBA" id="ARBA00061469"/>
    </source>
</evidence>
<comment type="caution">
    <text evidence="4">The sequence shown here is derived from an EMBL/GenBank/DDBJ whole genome shotgun (WGS) entry which is preliminary data.</text>
</comment>
<accession>A0A4C2E4N2</accession>
<dbReference type="PANTHER" id="PTHR14534:SF3">
    <property type="entry name" value="GID COMPLEX SUBUNIT 4 HOMOLOG"/>
    <property type="match status" value="1"/>
</dbReference>
<dbReference type="EMBL" id="BIMX01000008">
    <property type="protein sequence ID" value="GCE99140.1"/>
    <property type="molecule type" value="Genomic_DNA"/>
</dbReference>
<evidence type="ECO:0000256" key="3">
    <source>
        <dbReference type="SAM" id="Phobius"/>
    </source>
</evidence>
<dbReference type="GO" id="GO:0045721">
    <property type="term" value="P:negative regulation of gluconeogenesis"/>
    <property type="evidence" value="ECO:0007669"/>
    <property type="project" value="TreeGrafter"/>
</dbReference>
<comment type="similarity">
    <text evidence="1">Belongs to the GID4/VID24 family.</text>
</comment>
<gene>
    <name evidence="4" type="ORF">ZYGM_002430</name>
</gene>
<dbReference type="OrthoDB" id="62at2759"/>
<keyword evidence="5" id="KW-1185">Reference proteome</keyword>
<dbReference type="GO" id="GO:0005773">
    <property type="term" value="C:vacuole"/>
    <property type="evidence" value="ECO:0007669"/>
    <property type="project" value="GOC"/>
</dbReference>
<feature type="transmembrane region" description="Helical" evidence="3">
    <location>
        <begin position="424"/>
        <end position="442"/>
    </location>
</feature>
<dbReference type="GO" id="GO:0034657">
    <property type="term" value="C:GID complex"/>
    <property type="evidence" value="ECO:0007669"/>
    <property type="project" value="TreeGrafter"/>
</dbReference>
<sequence length="468" mass="51520">MINENTKNVKGGKPCQQRSPYAQEGSLDAFAGVRPTGARAPSASTAIRVPDLLRQEPQRSDSRDSLRSLQQLVGRGDEDADGCHKPFINEDRSSYGMSVPLKNPRSDSCTTTTNFLRPRMQFTGYQISGYKKYQVVINLKTVGLPTCGTTPASPHVTGFLTIRGLTNQHPEITTYFEAFAVTHRELGFLSSSWSKDSVMSSCRADDQTDLEHWLNFPAFKQLFLHGSQEGAPTLNDVIDGTCEFDNYLEQRFIFMRWKERYLVPEDLSDGVEGASYDGFYYIVHDQVTGNVQGFYYHKDAEKFQQLELVPSAAATGEFNVIRISLTGMSVVVLKVASENKHLVSMPVKRSDLCVGYKHQLPPKSPYSSGSGVSGVVNQSTPMVAMFLKNKFLAWFALIQSFYAYLNFVADEASNSNPADQSPGLRVFMSLVGLFVCYMGLIFPQPAPAALNQASNTSASAAATAATSS</sequence>
<dbReference type="GO" id="GO:0043161">
    <property type="term" value="P:proteasome-mediated ubiquitin-dependent protein catabolic process"/>
    <property type="evidence" value="ECO:0007669"/>
    <property type="project" value="TreeGrafter"/>
</dbReference>
<evidence type="ECO:0000256" key="2">
    <source>
        <dbReference type="SAM" id="MobiDB-lite"/>
    </source>
</evidence>
<keyword evidence="3" id="KW-0472">Membrane</keyword>
<dbReference type="PANTHER" id="PTHR14534">
    <property type="entry name" value="VACUOLAR IMPORT AND DEGRADATION PROTEIN 24"/>
    <property type="match status" value="1"/>
</dbReference>
<feature type="region of interest" description="Disordered" evidence="2">
    <location>
        <begin position="1"/>
        <end position="47"/>
    </location>
</feature>
<reference evidence="4 5" key="1">
    <citation type="submission" date="2019-01" db="EMBL/GenBank/DDBJ databases">
        <title>Draft Genome Sequencing of Zygosaccharomyces mellis Ca-7.</title>
        <authorList>
            <person name="Shiwa Y."/>
            <person name="Kanesaki Y."/>
            <person name="Ishige T."/>
            <person name="Mura K."/>
            <person name="Hori T."/>
            <person name="Tamura T."/>
        </authorList>
    </citation>
    <scope>NUCLEOTIDE SEQUENCE [LARGE SCALE GENOMIC DNA]</scope>
    <source>
        <strain evidence="4 5">Ca-7</strain>
    </source>
</reference>
<proteinExistence type="inferred from homology"/>
<dbReference type="GO" id="GO:0007039">
    <property type="term" value="P:protein catabolic process in the vacuole"/>
    <property type="evidence" value="ECO:0007669"/>
    <property type="project" value="TreeGrafter"/>
</dbReference>
<dbReference type="GO" id="GO:0006623">
    <property type="term" value="P:protein targeting to vacuole"/>
    <property type="evidence" value="ECO:0007669"/>
    <property type="project" value="TreeGrafter"/>
</dbReference>
<keyword evidence="3" id="KW-0812">Transmembrane</keyword>
<dbReference type="InterPro" id="IPR018618">
    <property type="entry name" value="GID4/10-like"/>
</dbReference>